<proteinExistence type="predicted"/>
<dbReference type="EMBL" id="JAFKCS010000191">
    <property type="protein sequence ID" value="MBN7822792.1"/>
    <property type="molecule type" value="Genomic_DNA"/>
</dbReference>
<dbReference type="Pfam" id="PF07859">
    <property type="entry name" value="Abhydrolase_3"/>
    <property type="match status" value="1"/>
</dbReference>
<dbReference type="PANTHER" id="PTHR23025:SF3">
    <property type="entry name" value="HORMONE-SENSITIVE LIPASE"/>
    <property type="match status" value="1"/>
</dbReference>
<dbReference type="Proteomes" id="UP000663992">
    <property type="component" value="Unassembled WGS sequence"/>
</dbReference>
<keyword evidence="3" id="KW-1185">Reference proteome</keyword>
<gene>
    <name evidence="2" type="ORF">J0A65_23215</name>
</gene>
<feature type="non-terminal residue" evidence="2">
    <location>
        <position position="1"/>
    </location>
</feature>
<organism evidence="2 3">
    <name type="scientific">Bowmanella yangjiangensis</name>
    <dbReference type="NCBI Taxonomy" id="2811230"/>
    <lineage>
        <taxon>Bacteria</taxon>
        <taxon>Pseudomonadati</taxon>
        <taxon>Pseudomonadota</taxon>
        <taxon>Gammaproteobacteria</taxon>
        <taxon>Alteromonadales</taxon>
        <taxon>Alteromonadaceae</taxon>
        <taxon>Bowmanella</taxon>
    </lineage>
</organism>
<dbReference type="SUPFAM" id="SSF53474">
    <property type="entry name" value="alpha/beta-Hydrolases"/>
    <property type="match status" value="1"/>
</dbReference>
<name>A0ABS3D086_9ALTE</name>
<reference evidence="2 3" key="1">
    <citation type="submission" date="2021-03" db="EMBL/GenBank/DDBJ databases">
        <title>novel species isolated from a fishpond in China.</title>
        <authorList>
            <person name="Lu H."/>
            <person name="Cai Z."/>
        </authorList>
    </citation>
    <scope>NUCLEOTIDE SEQUENCE [LARGE SCALE GENOMIC DNA]</scope>
    <source>
        <strain evidence="2 3">Y57</strain>
    </source>
</reference>
<evidence type="ECO:0000313" key="3">
    <source>
        <dbReference type="Proteomes" id="UP000663992"/>
    </source>
</evidence>
<dbReference type="InterPro" id="IPR029058">
    <property type="entry name" value="AB_hydrolase_fold"/>
</dbReference>
<dbReference type="Gene3D" id="3.40.50.1820">
    <property type="entry name" value="alpha/beta hydrolase"/>
    <property type="match status" value="1"/>
</dbReference>
<keyword evidence="2" id="KW-0378">Hydrolase</keyword>
<protein>
    <submittedName>
        <fullName evidence="2">Alpha/beta hydrolase fold domain-containing protein</fullName>
    </submittedName>
</protein>
<accession>A0ABS3D086</accession>
<evidence type="ECO:0000259" key="1">
    <source>
        <dbReference type="Pfam" id="PF07859"/>
    </source>
</evidence>
<dbReference type="GO" id="GO:0016787">
    <property type="term" value="F:hydrolase activity"/>
    <property type="evidence" value="ECO:0007669"/>
    <property type="project" value="UniProtKB-KW"/>
</dbReference>
<dbReference type="RefSeq" id="WP_206596660.1">
    <property type="nucleotide sequence ID" value="NZ_JAFKCS010000191.1"/>
</dbReference>
<evidence type="ECO:0000313" key="2">
    <source>
        <dbReference type="EMBL" id="MBN7822792.1"/>
    </source>
</evidence>
<comment type="caution">
    <text evidence="2">The sequence shown here is derived from an EMBL/GenBank/DDBJ whole genome shotgun (WGS) entry which is preliminary data.</text>
</comment>
<dbReference type="InterPro" id="IPR013094">
    <property type="entry name" value="AB_hydrolase_3"/>
</dbReference>
<feature type="domain" description="Alpha/beta hydrolase fold-3" evidence="1">
    <location>
        <begin position="2"/>
        <end position="109"/>
    </location>
</feature>
<sequence>QIAAIGLLYPATDGHWVNASGPDLPEGYFLSGEHLVWFWQHYLQTPAQATDPLASPLLAEDLHRLPPTTLWIAEYDLLRDEEEAFAVRLSEAGVKIRSKCCEGMIHGFASMAPLSDRAAAELEEFAAELRQALS</sequence>
<dbReference type="PANTHER" id="PTHR23025">
    <property type="entry name" value="TRIACYLGLYCEROL LIPASE"/>
    <property type="match status" value="1"/>
</dbReference>